<feature type="domain" description="Tetrapyrrole biosynthesis uroporphyrinogen III synthase" evidence="11">
    <location>
        <begin position="32"/>
        <end position="251"/>
    </location>
</feature>
<evidence type="ECO:0000256" key="1">
    <source>
        <dbReference type="ARBA" id="ARBA00004772"/>
    </source>
</evidence>
<dbReference type="CDD" id="cd06578">
    <property type="entry name" value="HemD"/>
    <property type="match status" value="1"/>
</dbReference>
<name>A0ABP8E1S9_9MICO</name>
<dbReference type="InterPro" id="IPR039793">
    <property type="entry name" value="UROS/Hem4"/>
</dbReference>
<evidence type="ECO:0000259" key="11">
    <source>
        <dbReference type="Pfam" id="PF02602"/>
    </source>
</evidence>
<feature type="region of interest" description="Disordered" evidence="10">
    <location>
        <begin position="258"/>
        <end position="279"/>
    </location>
</feature>
<reference evidence="13" key="1">
    <citation type="journal article" date="2019" name="Int. J. Syst. Evol. Microbiol.">
        <title>The Global Catalogue of Microorganisms (GCM) 10K type strain sequencing project: providing services to taxonomists for standard genome sequencing and annotation.</title>
        <authorList>
            <consortium name="The Broad Institute Genomics Platform"/>
            <consortium name="The Broad Institute Genome Sequencing Center for Infectious Disease"/>
            <person name="Wu L."/>
            <person name="Ma J."/>
        </authorList>
    </citation>
    <scope>NUCLEOTIDE SEQUENCE [LARGE SCALE GENOMIC DNA]</scope>
    <source>
        <strain evidence="13">JCM 17442</strain>
    </source>
</reference>
<gene>
    <name evidence="12" type="ORF">GCM10022256_17500</name>
</gene>
<evidence type="ECO:0000256" key="7">
    <source>
        <dbReference type="ARBA" id="ARBA00040167"/>
    </source>
</evidence>
<dbReference type="PANTHER" id="PTHR38042:SF1">
    <property type="entry name" value="UROPORPHYRINOGEN-III SYNTHASE, CHLOROPLASTIC"/>
    <property type="match status" value="1"/>
</dbReference>
<evidence type="ECO:0000256" key="4">
    <source>
        <dbReference type="ARBA" id="ARBA00023239"/>
    </source>
</evidence>
<sequence>MTDRSRAATSAADKPLRGVRVLVPRGGKWGDSVAAALRSHGAQPVIAPLINFAPTENPHDLRVALLRLEAGDYDWLVVTSATTVDVLIGNSIRPAPTTRVAAVGETTAAALALAGIRVDFVPENDNSARGLVKEWPADQIVGRVLVPQSEIAEPTLVAGLAERGLDAEFVAAYRTVGVPVDPEIKTAVADGGISVVLITSGSVARQIAAQLAPLPEGTTVACIGPRTAFDARAAGLPVHLIAETRSAAALVDAVVEHAASSGDPAPQPSSGGSPSTESH</sequence>
<comment type="catalytic activity">
    <reaction evidence="8 9">
        <text>hydroxymethylbilane = uroporphyrinogen III + H2O</text>
        <dbReference type="Rhea" id="RHEA:18965"/>
        <dbReference type="ChEBI" id="CHEBI:15377"/>
        <dbReference type="ChEBI" id="CHEBI:57308"/>
        <dbReference type="ChEBI" id="CHEBI:57845"/>
        <dbReference type="EC" id="4.2.1.75"/>
    </reaction>
</comment>
<organism evidence="12 13">
    <name type="scientific">Frondihabitans peucedani</name>
    <dbReference type="NCBI Taxonomy" id="598626"/>
    <lineage>
        <taxon>Bacteria</taxon>
        <taxon>Bacillati</taxon>
        <taxon>Actinomycetota</taxon>
        <taxon>Actinomycetes</taxon>
        <taxon>Micrococcales</taxon>
        <taxon>Microbacteriaceae</taxon>
        <taxon>Frondihabitans</taxon>
    </lineage>
</organism>
<keyword evidence="5 9" id="KW-0627">Porphyrin biosynthesis</keyword>
<dbReference type="RefSeq" id="WP_344795092.1">
    <property type="nucleotide sequence ID" value="NZ_BAABAU010000001.1"/>
</dbReference>
<dbReference type="InterPro" id="IPR036108">
    <property type="entry name" value="4pyrrol_syn_uPrphyn_synt_sf"/>
</dbReference>
<evidence type="ECO:0000256" key="6">
    <source>
        <dbReference type="ARBA" id="ARBA00037589"/>
    </source>
</evidence>
<comment type="caution">
    <text evidence="12">The sequence shown here is derived from an EMBL/GenBank/DDBJ whole genome shotgun (WGS) entry which is preliminary data.</text>
</comment>
<dbReference type="Proteomes" id="UP001501594">
    <property type="component" value="Unassembled WGS sequence"/>
</dbReference>
<evidence type="ECO:0000256" key="5">
    <source>
        <dbReference type="ARBA" id="ARBA00023244"/>
    </source>
</evidence>
<evidence type="ECO:0000256" key="2">
    <source>
        <dbReference type="ARBA" id="ARBA00008133"/>
    </source>
</evidence>
<evidence type="ECO:0000313" key="12">
    <source>
        <dbReference type="EMBL" id="GAA4266138.1"/>
    </source>
</evidence>
<dbReference type="Gene3D" id="3.40.50.10090">
    <property type="match status" value="2"/>
</dbReference>
<evidence type="ECO:0000256" key="8">
    <source>
        <dbReference type="ARBA" id="ARBA00048617"/>
    </source>
</evidence>
<dbReference type="InterPro" id="IPR003754">
    <property type="entry name" value="4pyrrol_synth_uPrphyn_synth"/>
</dbReference>
<accession>A0ABP8E1S9</accession>
<evidence type="ECO:0000256" key="3">
    <source>
        <dbReference type="ARBA" id="ARBA00013109"/>
    </source>
</evidence>
<comment type="similarity">
    <text evidence="2 9">Belongs to the uroporphyrinogen-III synthase family.</text>
</comment>
<proteinExistence type="inferred from homology"/>
<keyword evidence="4 9" id="KW-0456">Lyase</keyword>
<comment type="function">
    <text evidence="6 9">Catalyzes cyclization of the linear tetrapyrrole, hydroxymethylbilane, to the macrocyclic uroporphyrinogen III.</text>
</comment>
<evidence type="ECO:0000256" key="10">
    <source>
        <dbReference type="SAM" id="MobiDB-lite"/>
    </source>
</evidence>
<evidence type="ECO:0000256" key="9">
    <source>
        <dbReference type="RuleBase" id="RU366031"/>
    </source>
</evidence>
<dbReference type="EMBL" id="BAABAU010000001">
    <property type="protein sequence ID" value="GAA4266138.1"/>
    <property type="molecule type" value="Genomic_DNA"/>
</dbReference>
<comment type="pathway">
    <text evidence="1 9">Porphyrin-containing compound metabolism; protoporphyrin-IX biosynthesis; coproporphyrinogen-III from 5-aminolevulinate: step 3/4.</text>
</comment>
<dbReference type="EC" id="4.2.1.75" evidence="3 9"/>
<evidence type="ECO:0000313" key="13">
    <source>
        <dbReference type="Proteomes" id="UP001501594"/>
    </source>
</evidence>
<keyword evidence="13" id="KW-1185">Reference proteome</keyword>
<dbReference type="PANTHER" id="PTHR38042">
    <property type="entry name" value="UROPORPHYRINOGEN-III SYNTHASE, CHLOROPLASTIC"/>
    <property type="match status" value="1"/>
</dbReference>
<protein>
    <recommendedName>
        <fullName evidence="7 9">Uroporphyrinogen-III synthase</fullName>
        <ecNumber evidence="3 9">4.2.1.75</ecNumber>
    </recommendedName>
</protein>
<dbReference type="SUPFAM" id="SSF69618">
    <property type="entry name" value="HemD-like"/>
    <property type="match status" value="1"/>
</dbReference>
<dbReference type="Pfam" id="PF02602">
    <property type="entry name" value="HEM4"/>
    <property type="match status" value="1"/>
</dbReference>